<dbReference type="SUPFAM" id="SSF55486">
    <property type="entry name" value="Metalloproteases ('zincins'), catalytic domain"/>
    <property type="match status" value="1"/>
</dbReference>
<feature type="chain" id="PRO_5012303533" evidence="3">
    <location>
        <begin position="29"/>
        <end position="162"/>
    </location>
</feature>
<dbReference type="InterPro" id="IPR024079">
    <property type="entry name" value="MetalloPept_cat_dom_sf"/>
</dbReference>
<evidence type="ECO:0000259" key="4">
    <source>
        <dbReference type="Pfam" id="PF05649"/>
    </source>
</evidence>
<dbReference type="Pfam" id="PF05649">
    <property type="entry name" value="Peptidase_M13_N"/>
    <property type="match status" value="1"/>
</dbReference>
<dbReference type="GO" id="GO:0004222">
    <property type="term" value="F:metalloendopeptidase activity"/>
    <property type="evidence" value="ECO:0007669"/>
    <property type="project" value="InterPro"/>
</dbReference>
<dbReference type="AlphaFoldDB" id="A0A1W6EWC2"/>
<evidence type="ECO:0000313" key="5">
    <source>
        <dbReference type="EMBL" id="ARK20037.1"/>
    </source>
</evidence>
<dbReference type="GO" id="GO:0005886">
    <property type="term" value="C:plasma membrane"/>
    <property type="evidence" value="ECO:0007669"/>
    <property type="project" value="UniProtKB-SubCell"/>
</dbReference>
<dbReference type="PANTHER" id="PTHR11733:SF167">
    <property type="entry name" value="FI17812P1-RELATED"/>
    <property type="match status" value="1"/>
</dbReference>
<dbReference type="EMBL" id="KY563628">
    <property type="protein sequence ID" value="ARK20037.1"/>
    <property type="molecule type" value="mRNA"/>
</dbReference>
<dbReference type="PANTHER" id="PTHR11733">
    <property type="entry name" value="ZINC METALLOPROTEASE FAMILY M13 NEPRILYSIN-RELATED"/>
    <property type="match status" value="1"/>
</dbReference>
<reference evidence="5" key="1">
    <citation type="submission" date="2017-02" db="EMBL/GenBank/DDBJ databases">
        <title>Parasitoid Jewel Wasp Mounts Multi-Pronged Neurochemical Attack to Hijack a Host Brain.</title>
        <authorList>
            <person name="Arvidson R.S."/>
            <person name="Kaiser M."/>
            <person name="Libersat F."/>
            <person name="Adams M.E."/>
        </authorList>
    </citation>
    <scope>NUCLEOTIDE SEQUENCE</scope>
    <source>
        <strain evidence="5">255</strain>
    </source>
</reference>
<accession>A0A1W6EWC2</accession>
<dbReference type="PROSITE" id="PS51885">
    <property type="entry name" value="NEPRILYSIN"/>
    <property type="match status" value="1"/>
</dbReference>
<dbReference type="Gene3D" id="3.40.390.10">
    <property type="entry name" value="Collagenase (Catalytic Domain)"/>
    <property type="match status" value="1"/>
</dbReference>
<protein>
    <submittedName>
        <fullName evidence="5">Venom protein</fullName>
    </submittedName>
</protein>
<dbReference type="InterPro" id="IPR008753">
    <property type="entry name" value="Peptidase_M13_N"/>
</dbReference>
<dbReference type="InterPro" id="IPR042089">
    <property type="entry name" value="Peptidase_M13_dom_2"/>
</dbReference>
<name>A0A1W6EWC2_AMPCP</name>
<feature type="signal peptide" evidence="3">
    <location>
        <begin position="1"/>
        <end position="28"/>
    </location>
</feature>
<feature type="domain" description="Peptidase M13 N-terminal" evidence="4">
    <location>
        <begin position="62"/>
        <end position="144"/>
    </location>
</feature>
<evidence type="ECO:0000256" key="1">
    <source>
        <dbReference type="ARBA" id="ARBA00004401"/>
    </source>
</evidence>
<organism evidence="5">
    <name type="scientific">Ampulex compressa</name>
    <name type="common">Emerald cockroach wasp</name>
    <dbReference type="NCBI Taxonomy" id="860918"/>
    <lineage>
        <taxon>Eukaryota</taxon>
        <taxon>Metazoa</taxon>
        <taxon>Ecdysozoa</taxon>
        <taxon>Arthropoda</taxon>
        <taxon>Hexapoda</taxon>
        <taxon>Insecta</taxon>
        <taxon>Pterygota</taxon>
        <taxon>Neoptera</taxon>
        <taxon>Endopterygota</taxon>
        <taxon>Hymenoptera</taxon>
        <taxon>Apocrita</taxon>
        <taxon>Aculeata</taxon>
        <taxon>Apoidea</taxon>
        <taxon>Ampulicidae</taxon>
        <taxon>Ampulicini</taxon>
        <taxon>Ampulex</taxon>
    </lineage>
</organism>
<dbReference type="InterPro" id="IPR000718">
    <property type="entry name" value="Peptidase_M13"/>
</dbReference>
<evidence type="ECO:0000256" key="2">
    <source>
        <dbReference type="ARBA" id="ARBA00007357"/>
    </source>
</evidence>
<sequence>MFDAENTLGVCLLRVLFVAIVFLRKGQAADSGADTESEICNTPECVHMANVILRNMNPNVHPCNDFYTYACGNWEKYNPQPEDTIEWTVYTIMEKRIEVKTKELLLSVLRHTINGQIYRKCLEKPSLAKSKPSVIKSYVKKNKTHNMREYKSTKLFPSGYTI</sequence>
<dbReference type="GO" id="GO:0016485">
    <property type="term" value="P:protein processing"/>
    <property type="evidence" value="ECO:0007669"/>
    <property type="project" value="TreeGrafter"/>
</dbReference>
<evidence type="ECO:0000256" key="3">
    <source>
        <dbReference type="SAM" id="SignalP"/>
    </source>
</evidence>
<comment type="subcellular location">
    <subcellularLocation>
        <location evidence="1">Cell membrane</location>
        <topology evidence="1">Single-pass type II membrane protein</topology>
    </subcellularLocation>
</comment>
<dbReference type="Gene3D" id="1.10.1380.10">
    <property type="entry name" value="Neutral endopeptidase , domain2"/>
    <property type="match status" value="1"/>
</dbReference>
<keyword evidence="3" id="KW-0732">Signal</keyword>
<comment type="similarity">
    <text evidence="2">Belongs to the peptidase M13 family.</text>
</comment>
<proteinExistence type="evidence at transcript level"/>